<sequence length="96" mass="11399">MKNDNKKMPRALSQELGIKLSEWTHNVTSYFDICDNKQEELFAIIRSTEDPNVINTRDEKDTIRDVLSFMLSLSFIVLREKEQIDEFYKDYNGFNN</sequence>
<proteinExistence type="predicted"/>
<evidence type="ECO:0000313" key="1">
    <source>
        <dbReference type="EMBL" id="SQA93800.1"/>
    </source>
</evidence>
<accession>A0A2X2UWQ4</accession>
<dbReference type="Proteomes" id="UP000250169">
    <property type="component" value="Unassembled WGS sequence"/>
</dbReference>
<name>A0A2X2UWQ4_CAPOC</name>
<organism evidence="1 2">
    <name type="scientific">Capnocytophaga ochracea</name>
    <dbReference type="NCBI Taxonomy" id="1018"/>
    <lineage>
        <taxon>Bacteria</taxon>
        <taxon>Pseudomonadati</taxon>
        <taxon>Bacteroidota</taxon>
        <taxon>Flavobacteriia</taxon>
        <taxon>Flavobacteriales</taxon>
        <taxon>Flavobacteriaceae</taxon>
        <taxon>Capnocytophaga</taxon>
    </lineage>
</organism>
<dbReference type="AlphaFoldDB" id="A0A2X2UWQ4"/>
<gene>
    <name evidence="1" type="ORF">NCTC11545_01177</name>
</gene>
<evidence type="ECO:0000313" key="2">
    <source>
        <dbReference type="Proteomes" id="UP000250169"/>
    </source>
</evidence>
<dbReference type="RefSeq" id="WP_111972567.1">
    <property type="nucleotide sequence ID" value="NZ_UAVS01000005.1"/>
</dbReference>
<reference evidence="1 2" key="1">
    <citation type="submission" date="2018-06" db="EMBL/GenBank/DDBJ databases">
        <authorList>
            <consortium name="Pathogen Informatics"/>
            <person name="Doyle S."/>
        </authorList>
    </citation>
    <scope>NUCLEOTIDE SEQUENCE [LARGE SCALE GENOMIC DNA]</scope>
    <source>
        <strain evidence="1 2">NCTC11545</strain>
    </source>
</reference>
<evidence type="ECO:0008006" key="3">
    <source>
        <dbReference type="Google" id="ProtNLM"/>
    </source>
</evidence>
<dbReference type="EMBL" id="UAVS01000005">
    <property type="protein sequence ID" value="SQA93800.1"/>
    <property type="molecule type" value="Genomic_DNA"/>
</dbReference>
<protein>
    <recommendedName>
        <fullName evidence="3">NTP pyrophosphohydrolase MazG putative catalytic core domain-containing protein</fullName>
    </recommendedName>
</protein>